<proteinExistence type="predicted"/>
<accession>A0A6A6ZI62</accession>
<dbReference type="AlphaFoldDB" id="A0A6A6ZI62"/>
<dbReference type="OrthoDB" id="5413827at2759"/>
<gene>
    <name evidence="1" type="ORF">CC86DRAFT_471224</name>
</gene>
<dbReference type="PANTHER" id="PTHR42085">
    <property type="entry name" value="F-BOX DOMAIN-CONTAINING PROTEIN"/>
    <property type="match status" value="1"/>
</dbReference>
<evidence type="ECO:0000313" key="2">
    <source>
        <dbReference type="Proteomes" id="UP000799424"/>
    </source>
</evidence>
<sequence length="558" mass="62641">MATDEDNNHTKWLSSPAIVPAPPQIRHGASGVAIRNATSFLDLPAELRNDIYAYALVLDGPLFIVSGRLHCHRDHTYNNIITVGELENTLNWHSTDKDLLRATLHIQGILATCRQVYHEASSVFFSQNRLAISRTCREDSPYFTRHDFYGKYLAQGSEWLVTIGSQLSKLQNVVLDVSALCWPDVGYLGEGGACIELLPLLRVLWNRQWTGKVEFCNPSPPDLTRPHCNTCGLGWHRDGIIDSKMLTKMLTALRVDDLNIRRFERAMSHVAVDREGYRGVVLFRSTHPDVCSEHATHKYYSEHDIPSRGVKYACLQHRLDFTLDLNEGISQVPGPAPLLLNFPYHIRRQIFDYLLLSDEAISINLNRAKDHVSGLLFLRRALHTREVRCYYMVNRFILHINYKLEGSEVCNLNALERWLSTSDFSGRGEKMAGLKGQNVHSLHLNFDVQDGRTLAPDDISINTGALLRHGVHLGNRGASVSINVRIGSSSTCSNGSNTSSETAFSLYSLRLQVLRALRQLRDAGLGLQRGNDVDVVVNGYGIPVGYVFPGLDEVHRLP</sequence>
<protein>
    <recommendedName>
        <fullName evidence="3">F-box domain-containing protein</fullName>
    </recommendedName>
</protein>
<evidence type="ECO:0008006" key="3">
    <source>
        <dbReference type="Google" id="ProtNLM"/>
    </source>
</evidence>
<evidence type="ECO:0000313" key="1">
    <source>
        <dbReference type="EMBL" id="KAF2820656.1"/>
    </source>
</evidence>
<dbReference type="Proteomes" id="UP000799424">
    <property type="component" value="Unassembled WGS sequence"/>
</dbReference>
<dbReference type="InterPro" id="IPR038883">
    <property type="entry name" value="AN11006-like"/>
</dbReference>
<dbReference type="PANTHER" id="PTHR42085:SF1">
    <property type="entry name" value="F-BOX DOMAIN-CONTAINING PROTEIN"/>
    <property type="match status" value="1"/>
</dbReference>
<keyword evidence="2" id="KW-1185">Reference proteome</keyword>
<name>A0A6A6ZI62_9PLEO</name>
<organism evidence="1 2">
    <name type="scientific">Ophiobolus disseminans</name>
    <dbReference type="NCBI Taxonomy" id="1469910"/>
    <lineage>
        <taxon>Eukaryota</taxon>
        <taxon>Fungi</taxon>
        <taxon>Dikarya</taxon>
        <taxon>Ascomycota</taxon>
        <taxon>Pezizomycotina</taxon>
        <taxon>Dothideomycetes</taxon>
        <taxon>Pleosporomycetidae</taxon>
        <taxon>Pleosporales</taxon>
        <taxon>Pleosporineae</taxon>
        <taxon>Phaeosphaeriaceae</taxon>
        <taxon>Ophiobolus</taxon>
    </lineage>
</organism>
<reference evidence="1" key="1">
    <citation type="journal article" date="2020" name="Stud. Mycol.">
        <title>101 Dothideomycetes genomes: a test case for predicting lifestyles and emergence of pathogens.</title>
        <authorList>
            <person name="Haridas S."/>
            <person name="Albert R."/>
            <person name="Binder M."/>
            <person name="Bloem J."/>
            <person name="Labutti K."/>
            <person name="Salamov A."/>
            <person name="Andreopoulos B."/>
            <person name="Baker S."/>
            <person name="Barry K."/>
            <person name="Bills G."/>
            <person name="Bluhm B."/>
            <person name="Cannon C."/>
            <person name="Castanera R."/>
            <person name="Culley D."/>
            <person name="Daum C."/>
            <person name="Ezra D."/>
            <person name="Gonzalez J."/>
            <person name="Henrissat B."/>
            <person name="Kuo A."/>
            <person name="Liang C."/>
            <person name="Lipzen A."/>
            <person name="Lutzoni F."/>
            <person name="Magnuson J."/>
            <person name="Mondo S."/>
            <person name="Nolan M."/>
            <person name="Ohm R."/>
            <person name="Pangilinan J."/>
            <person name="Park H.-J."/>
            <person name="Ramirez L."/>
            <person name="Alfaro M."/>
            <person name="Sun H."/>
            <person name="Tritt A."/>
            <person name="Yoshinaga Y."/>
            <person name="Zwiers L.-H."/>
            <person name="Turgeon B."/>
            <person name="Goodwin S."/>
            <person name="Spatafora J."/>
            <person name="Crous P."/>
            <person name="Grigoriev I."/>
        </authorList>
    </citation>
    <scope>NUCLEOTIDE SEQUENCE</scope>
    <source>
        <strain evidence="1">CBS 113818</strain>
    </source>
</reference>
<dbReference type="EMBL" id="MU006240">
    <property type="protein sequence ID" value="KAF2820656.1"/>
    <property type="molecule type" value="Genomic_DNA"/>
</dbReference>